<dbReference type="Proteomes" id="UP000076586">
    <property type="component" value="Unassembled WGS sequence"/>
</dbReference>
<protein>
    <recommendedName>
        <fullName evidence="12">Beta-galactosidase</fullName>
    </recommendedName>
</protein>
<evidence type="ECO:0000256" key="2">
    <source>
        <dbReference type="ARBA" id="ARBA00022801"/>
    </source>
</evidence>
<evidence type="ECO:0000313" key="11">
    <source>
        <dbReference type="Proteomes" id="UP000076586"/>
    </source>
</evidence>
<dbReference type="SUPFAM" id="SSF51445">
    <property type="entry name" value="(Trans)glycosidases"/>
    <property type="match status" value="1"/>
</dbReference>
<dbReference type="InterPro" id="IPR008979">
    <property type="entry name" value="Galactose-bd-like_sf"/>
</dbReference>
<feature type="chain" id="PRO_5007904957" description="Beta-galactosidase" evidence="4">
    <location>
        <begin position="21"/>
        <end position="1483"/>
    </location>
</feature>
<comment type="similarity">
    <text evidence="1">Belongs to the glycosyl hydrolase 2 family.</text>
</comment>
<feature type="domain" description="DUF4982" evidence="9">
    <location>
        <begin position="986"/>
        <end position="1042"/>
    </location>
</feature>
<dbReference type="Pfam" id="PF16355">
    <property type="entry name" value="DUF4982"/>
    <property type="match status" value="1"/>
</dbReference>
<evidence type="ECO:0000259" key="7">
    <source>
        <dbReference type="Pfam" id="PF02837"/>
    </source>
</evidence>
<dbReference type="SUPFAM" id="SSF49303">
    <property type="entry name" value="beta-Galactosidase/glucuronidase domain"/>
    <property type="match status" value="1"/>
</dbReference>
<dbReference type="PANTHER" id="PTHR42732">
    <property type="entry name" value="BETA-GALACTOSIDASE"/>
    <property type="match status" value="1"/>
</dbReference>
<dbReference type="Pfam" id="PF02837">
    <property type="entry name" value="Glyco_hydro_2_N"/>
    <property type="match status" value="1"/>
</dbReference>
<dbReference type="EMBL" id="BDCR01000001">
    <property type="protein sequence ID" value="GAT62248.1"/>
    <property type="molecule type" value="Genomic_DNA"/>
</dbReference>
<dbReference type="RefSeq" id="WP_068702281.1">
    <property type="nucleotide sequence ID" value="NZ_BDCR01000001.1"/>
</dbReference>
<dbReference type="SUPFAM" id="SSF75005">
    <property type="entry name" value="Arabinanase/levansucrase/invertase"/>
    <property type="match status" value="2"/>
</dbReference>
<feature type="domain" description="Glycosyl hydrolases family 2 sugar binding" evidence="7">
    <location>
        <begin position="376"/>
        <end position="503"/>
    </location>
</feature>
<dbReference type="InterPro" id="IPR051913">
    <property type="entry name" value="GH2_Domain-Containing"/>
</dbReference>
<dbReference type="InterPro" id="IPR021720">
    <property type="entry name" value="Malectin_dom"/>
</dbReference>
<reference evidence="11" key="2">
    <citation type="journal article" date="2017" name="Genome Announc.">
        <title>Draft genome sequence of Paludibacter jiangxiensis NM7(T), a propionate-producing fermentative bacterium.</title>
        <authorList>
            <person name="Qiu Y.-L."/>
            <person name="Tourlousse D.M."/>
            <person name="Matsuura N."/>
            <person name="Ohashi A."/>
            <person name="Sekiguchi Y."/>
        </authorList>
    </citation>
    <scope>NUCLEOTIDE SEQUENCE [LARGE SCALE GENOMIC DNA]</scope>
    <source>
        <strain evidence="11">NM7</strain>
    </source>
</reference>
<dbReference type="InterPro" id="IPR032311">
    <property type="entry name" value="DUF4982"/>
</dbReference>
<feature type="domain" description="Glycoside hydrolase family 2 catalytic" evidence="6">
    <location>
        <begin position="674"/>
        <end position="861"/>
    </location>
</feature>
<gene>
    <name evidence="10" type="ORF">PJIAN_1841</name>
</gene>
<evidence type="ECO:0000259" key="8">
    <source>
        <dbReference type="Pfam" id="PF11721"/>
    </source>
</evidence>
<dbReference type="STRING" id="681398.PJIAN_1841"/>
<evidence type="ECO:0000259" key="5">
    <source>
        <dbReference type="Pfam" id="PF00703"/>
    </source>
</evidence>
<dbReference type="Pfam" id="PF11721">
    <property type="entry name" value="Malectin"/>
    <property type="match status" value="1"/>
</dbReference>
<proteinExistence type="inferred from homology"/>
<feature type="domain" description="Glycoside hydrolase family 2 immunoglobulin-like beta-sandwich" evidence="5">
    <location>
        <begin position="565"/>
        <end position="662"/>
    </location>
</feature>
<dbReference type="Pfam" id="PF00703">
    <property type="entry name" value="Glyco_hydro_2"/>
    <property type="match status" value="1"/>
</dbReference>
<keyword evidence="3" id="KW-0326">Glycosidase</keyword>
<dbReference type="Gene3D" id="3.20.20.80">
    <property type="entry name" value="Glycosidases"/>
    <property type="match status" value="1"/>
</dbReference>
<dbReference type="Pfam" id="PF02836">
    <property type="entry name" value="Glyco_hydro_2_C"/>
    <property type="match status" value="1"/>
</dbReference>
<accession>A0A170Z128</accession>
<dbReference type="SUPFAM" id="SSF49785">
    <property type="entry name" value="Galactose-binding domain-like"/>
    <property type="match status" value="1"/>
</dbReference>
<evidence type="ECO:0008006" key="12">
    <source>
        <dbReference type="Google" id="ProtNLM"/>
    </source>
</evidence>
<dbReference type="InterPro" id="IPR006101">
    <property type="entry name" value="Glyco_hydro_2"/>
</dbReference>
<dbReference type="Gene3D" id="2.60.40.10">
    <property type="entry name" value="Immunoglobulins"/>
    <property type="match status" value="2"/>
</dbReference>
<keyword evidence="4" id="KW-0732">Signal</keyword>
<dbReference type="InterPro" id="IPR013783">
    <property type="entry name" value="Ig-like_fold"/>
</dbReference>
<dbReference type="Gene3D" id="2.115.10.20">
    <property type="entry name" value="Glycosyl hydrolase domain, family 43"/>
    <property type="match status" value="2"/>
</dbReference>
<dbReference type="PRINTS" id="PR00132">
    <property type="entry name" value="GLHYDRLASE2"/>
</dbReference>
<name>A0A170Z128_9BACT</name>
<feature type="domain" description="Malectin" evidence="8">
    <location>
        <begin position="1076"/>
        <end position="1242"/>
    </location>
</feature>
<dbReference type="PANTHER" id="PTHR42732:SF1">
    <property type="entry name" value="BETA-MANNOSIDASE"/>
    <property type="match status" value="1"/>
</dbReference>
<evidence type="ECO:0000313" key="10">
    <source>
        <dbReference type="EMBL" id="GAT62248.1"/>
    </source>
</evidence>
<evidence type="ECO:0000256" key="4">
    <source>
        <dbReference type="SAM" id="SignalP"/>
    </source>
</evidence>
<evidence type="ECO:0000256" key="1">
    <source>
        <dbReference type="ARBA" id="ARBA00007401"/>
    </source>
</evidence>
<keyword evidence="2" id="KW-0378">Hydrolase</keyword>
<dbReference type="InterPro" id="IPR006102">
    <property type="entry name" value="Ig-like_GH2"/>
</dbReference>
<dbReference type="Gene3D" id="2.60.120.430">
    <property type="entry name" value="Galactose-binding lectin"/>
    <property type="match status" value="1"/>
</dbReference>
<organism evidence="10 11">
    <name type="scientific">Paludibacter jiangxiensis</name>
    <dbReference type="NCBI Taxonomy" id="681398"/>
    <lineage>
        <taxon>Bacteria</taxon>
        <taxon>Pseudomonadati</taxon>
        <taxon>Bacteroidota</taxon>
        <taxon>Bacteroidia</taxon>
        <taxon>Bacteroidales</taxon>
        <taxon>Paludibacteraceae</taxon>
        <taxon>Paludibacter</taxon>
    </lineage>
</organism>
<dbReference type="InterPro" id="IPR023296">
    <property type="entry name" value="Glyco_hydro_beta-prop_sf"/>
</dbReference>
<evidence type="ECO:0000256" key="3">
    <source>
        <dbReference type="ARBA" id="ARBA00023295"/>
    </source>
</evidence>
<evidence type="ECO:0000259" key="9">
    <source>
        <dbReference type="Pfam" id="PF16355"/>
    </source>
</evidence>
<dbReference type="GO" id="GO:0004553">
    <property type="term" value="F:hydrolase activity, hydrolyzing O-glycosyl compounds"/>
    <property type="evidence" value="ECO:0007669"/>
    <property type="project" value="InterPro"/>
</dbReference>
<reference evidence="11" key="1">
    <citation type="submission" date="2016-04" db="EMBL/GenBank/DDBJ databases">
        <title>Draft genome sequence of Paludibacter jiangxiensis strain NM7.</title>
        <authorList>
            <person name="Qiu Y."/>
            <person name="Matsuura N."/>
            <person name="Ohashi A."/>
            <person name="Tourlousse M.D."/>
            <person name="Sekiguchi Y."/>
        </authorList>
    </citation>
    <scope>NUCLEOTIDE SEQUENCE [LARGE SCALE GENOMIC DNA]</scope>
    <source>
        <strain evidence="11">NM7</strain>
    </source>
</reference>
<dbReference type="Gene3D" id="2.60.120.260">
    <property type="entry name" value="Galactose-binding domain-like"/>
    <property type="match status" value="1"/>
</dbReference>
<keyword evidence="11" id="KW-1185">Reference proteome</keyword>
<dbReference type="GO" id="GO:0005975">
    <property type="term" value="P:carbohydrate metabolic process"/>
    <property type="evidence" value="ECO:0007669"/>
    <property type="project" value="InterPro"/>
</dbReference>
<dbReference type="InterPro" id="IPR036156">
    <property type="entry name" value="Beta-gal/glucu_dom_sf"/>
</dbReference>
<dbReference type="InterPro" id="IPR006103">
    <property type="entry name" value="Glyco_hydro_2_cat"/>
</dbReference>
<sequence length="1483" mass="168429">MRKFLFISFYLLGFCSALFAAPTIVPQEVMKRVYEEVKTPYKYGLVVAPADNYHKIDCPTVFREKGKWYMSYIVYNGKEGLDGRGYETWLATSDDLLHWQSLGRILSYPQGDVWDKNQRAGYISLIDMQWGGSYQAQPFNGKHWLSYFGGNVTGYEMGMLKECIAYTDGDITKAHEWTPLEKPVLTPTDPDAGWWESLTQYKSSVIWDKSKKLGHPFVMYYNAGGVNPTNKVKAERISIALSDDMVHWKRYQGNPIVNHEEGITGDAVIQQMGDVYVMFYFSAFRKNRPYKAFNTFACSYDLVHWIDWTGADLVIPGEKYDNLFAHKSYVVKWNGVVYHFYCAVNDDNQRGIAVAVSKDLGKSLVRFPKPEKVTFRKEISLNKGWLTAENDSNRTAYAGFEKSGYNTTDWKQVNVPHNWDTYDGARRLKHGNKHGYAWYKKSFTVQNFGAGKRYFLYFEGVGSYATVWLNGKQVGYHAGGRTTFTLDVTDAIRFDSPNELAVKADHPAMITDLPWVCGGCSSEIGFSEGSQPLGIFRPVTLVVSNSLRVEPFGVHVWNDAPKDEKNPSLVLHFETEVKNYSNRTRRFVLVNKLLNKENIQQVRVGDTIELKPGEARIVKQTSPTVKNPVLWSPENPFLYKVVTMVREDGKTVDEEYTNYGLRWISWPQSRNDNDKRFYLNGKPLLINGVGEYEHQLGNSSALDSTEIEARINLIKAAGFNAFRDAHQPHNLYYKDLIDKNGLLFWSQLSAHVWYDTPEFRKNFKNNLIEWVKERRNSPSVILWGLQNESALPEDFAKECTELIRQLDPTSPSQRLVTTCNFGSGTDWNVMQNWSGTYINSGDPKNYPAVLKKELLNGEYGAWRSLDLHTEGAFEQNGKLSEDRMSQLLEMKIRQLDQVKDSTCGQFLWTYNSHDNPGRVQNEEGLREIDRIGPFNYKGLLTSWGEPVDAFYLYRSNYAPKEKEPMVYIVSHTWPDRWEKPGVKSGLTIYSNCDEVELFNDVKALSLGKRTKNGVGTHFQWDNFDLKYNVLYAVGYVNGKAVAEDVIVLNNLPRAPHFDQLVDKDNITKPEAGYNYIYRVNCGGADYTDINKNKWSADRHLSGKDRWGSLSWTDDYGNLPPFLASQRYTKDPIAGSADWSLFQTFRYGRDRLRYRFPLPDGDYRVELYFVEPWYGTGGGLDCEGFRVFDVAANGKTLLHDLDIWKEAGHDRVLKKVVMARAENGMLEISFPGVKAGQAIISAIAVVSTDKSIQPAPQSESVFTNVKGAVTGTWLEPNANFPNLKPEMYGAEWLASDQKAKVSQISFSLTADADVYLRQDTGYLKTTYRKGETITFKKGSRAAVVPVVKWAVEPNLRPELTFEAETAQLQGSGWQKMALKNKAGQKVTADGAHSIIWSVAPGVANVYALRFNYLNITPNSIDARIKITDQAGNVVRDDAIRFPTTPEKWRVLGTSTGSYINAGHYKVIISGDKLNGLAFESLVMQ</sequence>
<evidence type="ECO:0000259" key="6">
    <source>
        <dbReference type="Pfam" id="PF02836"/>
    </source>
</evidence>
<feature type="signal peptide" evidence="4">
    <location>
        <begin position="1"/>
        <end position="20"/>
    </location>
</feature>
<dbReference type="InterPro" id="IPR017853">
    <property type="entry name" value="GH"/>
</dbReference>
<dbReference type="InterPro" id="IPR006104">
    <property type="entry name" value="Glyco_hydro_2_N"/>
</dbReference>
<comment type="caution">
    <text evidence="10">The sequence shown here is derived from an EMBL/GenBank/DDBJ whole genome shotgun (WGS) entry which is preliminary data.</text>
</comment>